<dbReference type="AlphaFoldDB" id="A0A179FPV8"/>
<dbReference type="GeneID" id="28851356"/>
<sequence>MTAAQTHQAGGSIRHHVTSWLIRYARNFNPVSPRSKASLRCRDQSTSKLAFSTIFTAIFSSKVIRIYLHLQSLQSKSTIAWGPSLLYQDVALLLLYRLLLDCRQIALVRTAATIASFAIAGTVLSMAGMSISFYLMSGSDIQWRNIAVVLDPSWWPMLPGALLSFTAVIVFVLIVGRALAEVSYSMATIALDVLYRPISFCKTRTLLRRSGSFDQLAEKDDQDSDLEDAPFIDAPVLDISDYEETDDGHEQQNASKQQWGAKHIITCIGLVALIASTVFRPSTNSLISLSWTLPLLPIADVAKKSALSNLHLTPTDIAWENVTALAEPIPLPWLPKNDRLLGFEDWYMENKTHYDAAADPLKISNLDDDLVSDLRNRLHDVPIRHVIVLVLESTRRDVFPIKKDGFIWDTLAKSYANNTIPPEAEKMLSTLTSTANFLTGDYEDGFQHDQRNPRGGIVASNAHTGSSYTLKSLVATLCGLAPVAADFNVEFKNHFYQPCLPHILKALNSLDNNSTGNAQEFARFPWRSMFMQSATGTFDYQGPLMSTMGFSEEDFITREYLQSSRAKFGKQEMAETNYFSIPEVSLEDYIRDAFRTANTSEERVFLSHLTSTTHHAWGVPESETYIPLAESGELDHLSHYLNCIRYQDRWLEKILTILEEEGVANETMVIITGDHGTPVAEGGVATYNNPETISYEVPLVFSHPNLPPIKIDDAVTTLTVIPTLLDLLIESGSLSKPAQTAAHDLLANLEGQSLLRPLKKFSEATGQGDWQFTVTNPGGTMVSVRDARHPAWHLVVPLDSDNEWRFVDLDQDPKGKKRIISFDMDAMQIILEKDHGIEASNWIKEAAVVCRWWVKENNRRWRYGKYADMYAEDIEERDAGHTKRSDGIEHESMRREYPVAL</sequence>
<reference evidence="4 5" key="1">
    <citation type="journal article" date="2016" name="PLoS Pathog.">
        <title>Biosynthesis of antibiotic leucinostatins in bio-control fungus Purpureocillium lilacinum and their inhibition on phytophthora revealed by genome mining.</title>
        <authorList>
            <person name="Wang G."/>
            <person name="Liu Z."/>
            <person name="Lin R."/>
            <person name="Li E."/>
            <person name="Mao Z."/>
            <person name="Ling J."/>
            <person name="Yang Y."/>
            <person name="Yin W.B."/>
            <person name="Xie B."/>
        </authorList>
    </citation>
    <scope>NUCLEOTIDE SEQUENCE [LARGE SCALE GENOMIC DNA]</scope>
    <source>
        <strain evidence="4">170</strain>
    </source>
</reference>
<evidence type="ECO:0000313" key="5">
    <source>
        <dbReference type="Proteomes" id="UP000078397"/>
    </source>
</evidence>
<dbReference type="RefSeq" id="XP_018144347.1">
    <property type="nucleotide sequence ID" value="XM_018287362.1"/>
</dbReference>
<proteinExistence type="predicted"/>
<dbReference type="InterPro" id="IPR052701">
    <property type="entry name" value="GAG_Ulvan_Degrading_Sulfatases"/>
</dbReference>
<dbReference type="SUPFAM" id="SSF53649">
    <property type="entry name" value="Alkaline phosphatase-like"/>
    <property type="match status" value="1"/>
</dbReference>
<dbReference type="PANTHER" id="PTHR43751">
    <property type="entry name" value="SULFATASE"/>
    <property type="match status" value="1"/>
</dbReference>
<comment type="caution">
    <text evidence="4">The sequence shown here is derived from an EMBL/GenBank/DDBJ whole genome shotgun (WGS) entry which is preliminary data.</text>
</comment>
<protein>
    <submittedName>
        <fullName evidence="4">Sulfatase domain-containing protein</fullName>
    </submittedName>
</protein>
<feature type="transmembrane region" description="Helical" evidence="2">
    <location>
        <begin position="49"/>
        <end position="68"/>
    </location>
</feature>
<dbReference type="InterPro" id="IPR000917">
    <property type="entry name" value="Sulfatase_N"/>
</dbReference>
<dbReference type="PANTHER" id="PTHR43751:SF3">
    <property type="entry name" value="SULFATASE N-TERMINAL DOMAIN-CONTAINING PROTEIN"/>
    <property type="match status" value="1"/>
</dbReference>
<name>A0A179FPV8_METCM</name>
<dbReference type="STRING" id="1380566.A0A179FPV8"/>
<dbReference type="Pfam" id="PF00884">
    <property type="entry name" value="Sulfatase"/>
    <property type="match status" value="1"/>
</dbReference>
<evidence type="ECO:0000256" key="2">
    <source>
        <dbReference type="SAM" id="Phobius"/>
    </source>
</evidence>
<dbReference type="Proteomes" id="UP000078397">
    <property type="component" value="Unassembled WGS sequence"/>
</dbReference>
<evidence type="ECO:0000259" key="3">
    <source>
        <dbReference type="Pfam" id="PF00884"/>
    </source>
</evidence>
<accession>A0A179FPV8</accession>
<dbReference type="KEGG" id="pchm:VFPPC_08697"/>
<keyword evidence="2" id="KW-0812">Transmembrane</keyword>
<feature type="transmembrane region" description="Helical" evidence="2">
    <location>
        <begin position="259"/>
        <end position="279"/>
    </location>
</feature>
<dbReference type="OrthoDB" id="103349at2759"/>
<feature type="transmembrane region" description="Helical" evidence="2">
    <location>
        <begin position="80"/>
        <end position="99"/>
    </location>
</feature>
<keyword evidence="2" id="KW-0472">Membrane</keyword>
<evidence type="ECO:0000256" key="1">
    <source>
        <dbReference type="SAM" id="MobiDB-lite"/>
    </source>
</evidence>
<feature type="transmembrane region" description="Helical" evidence="2">
    <location>
        <begin position="111"/>
        <end position="134"/>
    </location>
</feature>
<feature type="transmembrane region" description="Helical" evidence="2">
    <location>
        <begin position="154"/>
        <end position="176"/>
    </location>
</feature>
<dbReference type="Gene3D" id="3.40.720.10">
    <property type="entry name" value="Alkaline Phosphatase, subunit A"/>
    <property type="match status" value="1"/>
</dbReference>
<keyword evidence="2" id="KW-1133">Transmembrane helix</keyword>
<keyword evidence="5" id="KW-1185">Reference proteome</keyword>
<evidence type="ECO:0000313" key="4">
    <source>
        <dbReference type="EMBL" id="OAQ67260.1"/>
    </source>
</evidence>
<organism evidence="4 5">
    <name type="scientific">Pochonia chlamydosporia 170</name>
    <dbReference type="NCBI Taxonomy" id="1380566"/>
    <lineage>
        <taxon>Eukaryota</taxon>
        <taxon>Fungi</taxon>
        <taxon>Dikarya</taxon>
        <taxon>Ascomycota</taxon>
        <taxon>Pezizomycotina</taxon>
        <taxon>Sordariomycetes</taxon>
        <taxon>Hypocreomycetidae</taxon>
        <taxon>Hypocreales</taxon>
        <taxon>Clavicipitaceae</taxon>
        <taxon>Pochonia</taxon>
    </lineage>
</organism>
<feature type="region of interest" description="Disordered" evidence="1">
    <location>
        <begin position="878"/>
        <end position="901"/>
    </location>
</feature>
<gene>
    <name evidence="4" type="ORF">VFPPC_08697</name>
</gene>
<feature type="domain" description="Sulfatase N-terminal" evidence="3">
    <location>
        <begin position="454"/>
        <end position="728"/>
    </location>
</feature>
<dbReference type="EMBL" id="LSBJ02000004">
    <property type="protein sequence ID" value="OAQ67260.1"/>
    <property type="molecule type" value="Genomic_DNA"/>
</dbReference>
<dbReference type="InterPro" id="IPR017850">
    <property type="entry name" value="Alkaline_phosphatase_core_sf"/>
</dbReference>